<name>A0ABS9EM27_9BACT</name>
<dbReference type="EMBL" id="JAKGUD010000004">
    <property type="protein sequence ID" value="MCF4142252.1"/>
    <property type="molecule type" value="Genomic_DNA"/>
</dbReference>
<evidence type="ECO:0000256" key="1">
    <source>
        <dbReference type="SAM" id="Phobius"/>
    </source>
</evidence>
<feature type="transmembrane region" description="Helical" evidence="1">
    <location>
        <begin position="7"/>
        <end position="25"/>
    </location>
</feature>
<proteinExistence type="predicted"/>
<gene>
    <name evidence="3" type="ORF">L2W38_05450</name>
</gene>
<feature type="transmembrane region" description="Helical" evidence="1">
    <location>
        <begin position="96"/>
        <end position="114"/>
    </location>
</feature>
<organism evidence="3 4">
    <name type="scientific">Dethiosulfovibrio marinus</name>
    <dbReference type="NCBI Taxonomy" id="133532"/>
    <lineage>
        <taxon>Bacteria</taxon>
        <taxon>Thermotogati</taxon>
        <taxon>Synergistota</taxon>
        <taxon>Synergistia</taxon>
        <taxon>Synergistales</taxon>
        <taxon>Dethiosulfovibrionaceae</taxon>
        <taxon>Dethiosulfovibrio</taxon>
    </lineage>
</organism>
<evidence type="ECO:0000259" key="2">
    <source>
        <dbReference type="Pfam" id="PF07331"/>
    </source>
</evidence>
<sequence>MTEDIRDAIWAVLLGMASVAIFFYSDTFVGTVEAPALAEPSVYSKIWAVILLILSISLMARSMKKRRRNRVNPLMTKGIFLTVISLLIYLSTLKKLGFLPCTIVFLAFLMTYYNRLSSSAKGKSGGNLWKTMLRAITISTVVGLTLNFVFGSVFGVYLPAGELFQ</sequence>
<keyword evidence="1" id="KW-0812">Transmembrane</keyword>
<accession>A0ABS9EM27</accession>
<dbReference type="InterPro" id="IPR009936">
    <property type="entry name" value="DUF1468"/>
</dbReference>
<dbReference type="Proteomes" id="UP001200430">
    <property type="component" value="Unassembled WGS sequence"/>
</dbReference>
<keyword evidence="1" id="KW-1133">Transmembrane helix</keyword>
<evidence type="ECO:0000313" key="3">
    <source>
        <dbReference type="EMBL" id="MCF4142252.1"/>
    </source>
</evidence>
<evidence type="ECO:0000313" key="4">
    <source>
        <dbReference type="Proteomes" id="UP001200430"/>
    </source>
</evidence>
<feature type="transmembrane region" description="Helical" evidence="1">
    <location>
        <begin position="135"/>
        <end position="158"/>
    </location>
</feature>
<keyword evidence="1" id="KW-0472">Membrane</keyword>
<feature type="domain" description="DUF1468" evidence="2">
    <location>
        <begin position="11"/>
        <end position="159"/>
    </location>
</feature>
<feature type="transmembrane region" description="Helical" evidence="1">
    <location>
        <begin position="74"/>
        <end position="90"/>
    </location>
</feature>
<comment type="caution">
    <text evidence="3">The sequence shown here is derived from an EMBL/GenBank/DDBJ whole genome shotgun (WGS) entry which is preliminary data.</text>
</comment>
<keyword evidence="4" id="KW-1185">Reference proteome</keyword>
<reference evidence="3 4" key="1">
    <citation type="submission" date="2022-01" db="EMBL/GenBank/DDBJ databases">
        <title>Dethiosulfovibrio faecalis sp. nov., a novel proteolytic, non-sulfur-reducing bacterium isolated from a marine aquaculture solid waste bioreactor.</title>
        <authorList>
            <person name="Grabowski S."/>
            <person name="Apolinario E."/>
            <person name="Schneider N."/>
            <person name="Marshall C.W."/>
            <person name="Sowers K.R."/>
        </authorList>
    </citation>
    <scope>NUCLEOTIDE SEQUENCE [LARGE SCALE GENOMIC DNA]</scope>
    <source>
        <strain evidence="3 4">DSM 12537</strain>
    </source>
</reference>
<dbReference type="Pfam" id="PF07331">
    <property type="entry name" value="TctB"/>
    <property type="match status" value="1"/>
</dbReference>
<protein>
    <submittedName>
        <fullName evidence="3">Tripartite tricarboxylate transporter TctB family protein</fullName>
    </submittedName>
</protein>
<feature type="transmembrane region" description="Helical" evidence="1">
    <location>
        <begin position="45"/>
        <end position="62"/>
    </location>
</feature>
<dbReference type="RefSeq" id="WP_236099009.1">
    <property type="nucleotide sequence ID" value="NZ_JAKGUD010000004.1"/>
</dbReference>